<keyword evidence="3" id="KW-1185">Reference proteome</keyword>
<feature type="compositionally biased region" description="Basic and acidic residues" evidence="1">
    <location>
        <begin position="214"/>
        <end position="223"/>
    </location>
</feature>
<sequence>MGLLRAEGYEAPAARRRGVLQGGVGVHRRPACRYARGPSQGGRRPRRSQPLRVPSAGRIAADGGAAAPTAPPWHRRRTHGADGPGKAPDPPGRRVGADGRTGDGPDRLGRPAPWSSPTGPWFRQDLDRLGLALAHLPQTRLCASVTGSCNLLLSVGLRGTREVGTFDALLAERMSELRVRGRTVALRTAKRMGRIRDRQGRAVRNVPLRVPRASRADRQEPRSGRGCRHQAGPLRTAFPPWGKRASRTADGRGSTAHDRDLDLASSAARGVRPSEPLLRPAQPLGFQVRRP</sequence>
<dbReference type="Proteomes" id="UP000663908">
    <property type="component" value="Chromosome"/>
</dbReference>
<accession>A0ABX7U239</accession>
<evidence type="ECO:0000256" key="1">
    <source>
        <dbReference type="SAM" id="MobiDB-lite"/>
    </source>
</evidence>
<feature type="compositionally biased region" description="Basic and acidic residues" evidence="1">
    <location>
        <begin position="247"/>
        <end position="262"/>
    </location>
</feature>
<feature type="compositionally biased region" description="Low complexity" evidence="1">
    <location>
        <begin position="56"/>
        <end position="68"/>
    </location>
</feature>
<evidence type="ECO:0000313" key="2">
    <source>
        <dbReference type="EMBL" id="QTE03091.1"/>
    </source>
</evidence>
<evidence type="ECO:0000313" key="3">
    <source>
        <dbReference type="Proteomes" id="UP000663908"/>
    </source>
</evidence>
<name>A0ABX7U239_STRCY</name>
<proteinExistence type="predicted"/>
<organism evidence="2 3">
    <name type="scientific">Streptomyces cyanogenus</name>
    <dbReference type="NCBI Taxonomy" id="80860"/>
    <lineage>
        <taxon>Bacteria</taxon>
        <taxon>Bacillati</taxon>
        <taxon>Actinomycetota</taxon>
        <taxon>Actinomycetes</taxon>
        <taxon>Kitasatosporales</taxon>
        <taxon>Streptomycetaceae</taxon>
        <taxon>Streptomyces</taxon>
    </lineage>
</organism>
<feature type="compositionally biased region" description="Basic and acidic residues" evidence="1">
    <location>
        <begin position="91"/>
        <end position="109"/>
    </location>
</feature>
<protein>
    <submittedName>
        <fullName evidence="2">Uncharacterized protein</fullName>
    </submittedName>
</protein>
<dbReference type="EMBL" id="CP071839">
    <property type="protein sequence ID" value="QTE03091.1"/>
    <property type="molecule type" value="Genomic_DNA"/>
</dbReference>
<reference evidence="2 3" key="1">
    <citation type="submission" date="2021-03" db="EMBL/GenBank/DDBJ databases">
        <title>Complete genome sequence of Streptomyces cyanogenus S136, producer of anticancer angucycline landomycin A.</title>
        <authorList>
            <person name="Hrab P."/>
            <person name="Ruckert C."/>
            <person name="Busche T."/>
            <person name="Ostash I."/>
            <person name="Kalinowski J."/>
            <person name="Fedorenko V."/>
            <person name="Yushchuk O."/>
            <person name="Ostash B."/>
        </authorList>
    </citation>
    <scope>NUCLEOTIDE SEQUENCE [LARGE SCALE GENOMIC DNA]</scope>
    <source>
        <strain evidence="2 3">S136</strain>
    </source>
</reference>
<gene>
    <name evidence="2" type="ORF">S1361_37495</name>
</gene>
<feature type="region of interest" description="Disordered" evidence="1">
    <location>
        <begin position="212"/>
        <end position="291"/>
    </location>
</feature>
<feature type="region of interest" description="Disordered" evidence="1">
    <location>
        <begin position="1"/>
        <end position="120"/>
    </location>
</feature>